<evidence type="ECO:0000313" key="1">
    <source>
        <dbReference type="EMBL" id="KKN36374.1"/>
    </source>
</evidence>
<organism evidence="1">
    <name type="scientific">marine sediment metagenome</name>
    <dbReference type="NCBI Taxonomy" id="412755"/>
    <lineage>
        <taxon>unclassified sequences</taxon>
        <taxon>metagenomes</taxon>
        <taxon>ecological metagenomes</taxon>
    </lineage>
</organism>
<comment type="caution">
    <text evidence="1">The sequence shown here is derived from an EMBL/GenBank/DDBJ whole genome shotgun (WGS) entry which is preliminary data.</text>
</comment>
<gene>
    <name evidence="1" type="ORF">LCGC14_0774120</name>
</gene>
<sequence length="59" mass="6806">MKLKTTGICRNCHQDFGEHEGRYCCGQRVKIFTPFPPVELLLEEIIKNLKGGDERNGRE</sequence>
<accession>A0A0F9Q1L1</accession>
<dbReference type="EMBL" id="LAZR01001969">
    <property type="protein sequence ID" value="KKN36374.1"/>
    <property type="molecule type" value="Genomic_DNA"/>
</dbReference>
<proteinExistence type="predicted"/>
<protein>
    <submittedName>
        <fullName evidence="1">Uncharacterized protein</fullName>
    </submittedName>
</protein>
<reference evidence="1" key="1">
    <citation type="journal article" date="2015" name="Nature">
        <title>Complex archaea that bridge the gap between prokaryotes and eukaryotes.</title>
        <authorList>
            <person name="Spang A."/>
            <person name="Saw J.H."/>
            <person name="Jorgensen S.L."/>
            <person name="Zaremba-Niedzwiedzka K."/>
            <person name="Martijn J."/>
            <person name="Lind A.E."/>
            <person name="van Eijk R."/>
            <person name="Schleper C."/>
            <person name="Guy L."/>
            <person name="Ettema T.J."/>
        </authorList>
    </citation>
    <scope>NUCLEOTIDE SEQUENCE</scope>
</reference>
<dbReference type="AlphaFoldDB" id="A0A0F9Q1L1"/>
<name>A0A0F9Q1L1_9ZZZZ</name>